<evidence type="ECO:0000313" key="1">
    <source>
        <dbReference type="EMBL" id="KTD18903.1"/>
    </source>
</evidence>
<gene>
    <name evidence="1" type="ORF">Ljor_0126</name>
</gene>
<comment type="caution">
    <text evidence="1">The sequence shown here is derived from an EMBL/GenBank/DDBJ whole genome shotgun (WGS) entry which is preliminary data.</text>
</comment>
<accession>A0A0W0VFM7</accession>
<dbReference type="AlphaFoldDB" id="A0A0W0VFM7"/>
<reference evidence="1 2" key="1">
    <citation type="submission" date="2015-11" db="EMBL/GenBank/DDBJ databases">
        <title>Genomic analysis of 38 Legionella species identifies large and diverse effector repertoires.</title>
        <authorList>
            <person name="Burstein D."/>
            <person name="Amaro F."/>
            <person name="Zusman T."/>
            <person name="Lifshitz Z."/>
            <person name="Cohen O."/>
            <person name="Gilbert J.A."/>
            <person name="Pupko T."/>
            <person name="Shuman H.A."/>
            <person name="Segal G."/>
        </authorList>
    </citation>
    <scope>NUCLEOTIDE SEQUENCE [LARGE SCALE GENOMIC DNA]</scope>
    <source>
        <strain evidence="1 2">BL-540</strain>
    </source>
</reference>
<name>A0A0W0VFM7_9GAMM</name>
<dbReference type="Proteomes" id="UP000055035">
    <property type="component" value="Unassembled WGS sequence"/>
</dbReference>
<dbReference type="STRING" id="456.Ljor_0126"/>
<keyword evidence="2" id="KW-1185">Reference proteome</keyword>
<protein>
    <submittedName>
        <fullName evidence="1">Uncharacterized protein</fullName>
    </submittedName>
</protein>
<sequence length="338" mass="38613">MDENEDDHSISKLAIADLLKKKDIAKEDLAFSPEQLESKYHMAQAVDASHLELGDIDLIVVLSGRGDFYGSYSESGNKYSFSPEAFDPLDTIKRIKYSLDLAKKCTRQNLELGKKRAVYIYFNGVQQQNEQLKQILEMEGSFHGYPRRLFLIDTCPLGSTSGQVIALGKFLEQCWPEYSRFWNLARNPNIIIVSSSYHVPRVELSFGCNSPLLTAEFWLYRLDLFNKLDETMRNYALSQGTALRKASIWVIGCDREITENPSWERDLYGDMQAVVNYASRHRFSFFPNSSIIANRPGENIRTAADLIIKGNLYNRLTLDRQTVNVDQEEEKSSTISLS</sequence>
<proteinExistence type="predicted"/>
<dbReference type="OrthoDB" id="5653663at2"/>
<dbReference type="PATRIC" id="fig|456.5.peg.140"/>
<dbReference type="RefSeq" id="WP_058469716.1">
    <property type="nucleotide sequence ID" value="NZ_CAAAIC010000005.1"/>
</dbReference>
<organism evidence="1 2">
    <name type="scientific">Legionella jordanis</name>
    <dbReference type="NCBI Taxonomy" id="456"/>
    <lineage>
        <taxon>Bacteria</taxon>
        <taxon>Pseudomonadati</taxon>
        <taxon>Pseudomonadota</taxon>
        <taxon>Gammaproteobacteria</taxon>
        <taxon>Legionellales</taxon>
        <taxon>Legionellaceae</taxon>
        <taxon>Legionella</taxon>
    </lineage>
</organism>
<evidence type="ECO:0000313" key="2">
    <source>
        <dbReference type="Proteomes" id="UP000055035"/>
    </source>
</evidence>
<dbReference type="EMBL" id="LNYJ01000003">
    <property type="protein sequence ID" value="KTD18903.1"/>
    <property type="molecule type" value="Genomic_DNA"/>
</dbReference>